<evidence type="ECO:0000313" key="2">
    <source>
        <dbReference type="EMBL" id="GJT17228.1"/>
    </source>
</evidence>
<comment type="caution">
    <text evidence="2">The sequence shown here is derived from an EMBL/GenBank/DDBJ whole genome shotgun (WGS) entry which is preliminary data.</text>
</comment>
<name>A0ABQ5BSF0_9ASTR</name>
<sequence>MVAASKVPMLKPGEYELWRTRMEQYIQMIDYSLWEVIENGNAPPITKVVDGVETIIAFTTAEEKAQRRLLRREVLDQNFDRVQKLISQLEIHGESISHEDPEIDTLSLDDLYNNLKIYEPEVKGTSSISTNTQNVAFVSSNSTSSTNGAVNTAHGATTASTQATAVNLTTIDNLSDAVICAFFANGYAKNEGKEILKEHWKEVFCECTGIQGTKKTRIGRTQEGLCQWRQLLLIIGVCEGVPCLESVEARLLVYKKNESVYEEEVKVLKYEIHLREVAITELRRKLELAKKEKDEIQLTVENFENSSKSLSKLIDCQIVDKCKNVVPPPYTGTCSFFKCLQFELPGDVVNKTLRIILELQFFKSSLFDLCSNYSSKLFSNTSYQQHLNSYIDYMYIKSYSFRLFSSLPAINSGVASPLATRKVHVHGRLKTISTLTVCSGLVNPLAPRKGKFHGGLITISTLCT</sequence>
<feature type="coiled-coil region" evidence="1">
    <location>
        <begin position="279"/>
        <end position="306"/>
    </location>
</feature>
<evidence type="ECO:0000313" key="3">
    <source>
        <dbReference type="Proteomes" id="UP001151760"/>
    </source>
</evidence>
<reference evidence="2" key="2">
    <citation type="submission" date="2022-01" db="EMBL/GenBank/DDBJ databases">
        <authorList>
            <person name="Yamashiro T."/>
            <person name="Shiraishi A."/>
            <person name="Satake H."/>
            <person name="Nakayama K."/>
        </authorList>
    </citation>
    <scope>NUCLEOTIDE SEQUENCE</scope>
</reference>
<accession>A0ABQ5BSF0</accession>
<protein>
    <submittedName>
        <fullName evidence="2">Uncharacterized protein</fullName>
    </submittedName>
</protein>
<keyword evidence="3" id="KW-1185">Reference proteome</keyword>
<evidence type="ECO:0000256" key="1">
    <source>
        <dbReference type="SAM" id="Coils"/>
    </source>
</evidence>
<dbReference type="EMBL" id="BQNB010013538">
    <property type="protein sequence ID" value="GJT17228.1"/>
    <property type="molecule type" value="Genomic_DNA"/>
</dbReference>
<reference evidence="2" key="1">
    <citation type="journal article" date="2022" name="Int. J. Mol. Sci.">
        <title>Draft Genome of Tanacetum Coccineum: Genomic Comparison of Closely Related Tanacetum-Family Plants.</title>
        <authorList>
            <person name="Yamashiro T."/>
            <person name="Shiraishi A."/>
            <person name="Nakayama K."/>
            <person name="Satake H."/>
        </authorList>
    </citation>
    <scope>NUCLEOTIDE SEQUENCE</scope>
</reference>
<keyword evidence="1" id="KW-0175">Coiled coil</keyword>
<dbReference type="Proteomes" id="UP001151760">
    <property type="component" value="Unassembled WGS sequence"/>
</dbReference>
<gene>
    <name evidence="2" type="ORF">Tco_0875934</name>
</gene>
<organism evidence="2 3">
    <name type="scientific">Tanacetum coccineum</name>
    <dbReference type="NCBI Taxonomy" id="301880"/>
    <lineage>
        <taxon>Eukaryota</taxon>
        <taxon>Viridiplantae</taxon>
        <taxon>Streptophyta</taxon>
        <taxon>Embryophyta</taxon>
        <taxon>Tracheophyta</taxon>
        <taxon>Spermatophyta</taxon>
        <taxon>Magnoliopsida</taxon>
        <taxon>eudicotyledons</taxon>
        <taxon>Gunneridae</taxon>
        <taxon>Pentapetalae</taxon>
        <taxon>asterids</taxon>
        <taxon>campanulids</taxon>
        <taxon>Asterales</taxon>
        <taxon>Asteraceae</taxon>
        <taxon>Asteroideae</taxon>
        <taxon>Anthemideae</taxon>
        <taxon>Anthemidinae</taxon>
        <taxon>Tanacetum</taxon>
    </lineage>
</organism>
<proteinExistence type="predicted"/>